<evidence type="ECO:0000256" key="1">
    <source>
        <dbReference type="SAM" id="Phobius"/>
    </source>
</evidence>
<dbReference type="RefSeq" id="WP_307041955.1">
    <property type="nucleotide sequence ID" value="NZ_JAUSYY010000001.1"/>
</dbReference>
<keyword evidence="1" id="KW-0472">Membrane</keyword>
<evidence type="ECO:0000313" key="3">
    <source>
        <dbReference type="EMBL" id="MDQ0894593.1"/>
    </source>
</evidence>
<protein>
    <submittedName>
        <fullName evidence="3">Flp pilus assembly protein TadG</fullName>
    </submittedName>
</protein>
<keyword evidence="1" id="KW-1133">Transmembrane helix</keyword>
<evidence type="ECO:0000259" key="2">
    <source>
        <dbReference type="Pfam" id="PF07811"/>
    </source>
</evidence>
<keyword evidence="4" id="KW-1185">Reference proteome</keyword>
<feature type="transmembrane region" description="Helical" evidence="1">
    <location>
        <begin position="12"/>
        <end position="30"/>
    </location>
</feature>
<organism evidence="3 4">
    <name type="scientific">Agromyces ramosus</name>
    <dbReference type="NCBI Taxonomy" id="33879"/>
    <lineage>
        <taxon>Bacteria</taxon>
        <taxon>Bacillati</taxon>
        <taxon>Actinomycetota</taxon>
        <taxon>Actinomycetes</taxon>
        <taxon>Micrococcales</taxon>
        <taxon>Microbacteriaceae</taxon>
        <taxon>Agromyces</taxon>
    </lineage>
</organism>
<reference evidence="3 4" key="1">
    <citation type="submission" date="2023-07" db="EMBL/GenBank/DDBJ databases">
        <title>Comparative genomics of wheat-associated soil bacteria to identify genetic determinants of phenazine resistance.</title>
        <authorList>
            <person name="Mouncey N."/>
        </authorList>
    </citation>
    <scope>NUCLEOTIDE SEQUENCE [LARGE SCALE GENOMIC DNA]</scope>
    <source>
        <strain evidence="3 4">V3I3</strain>
    </source>
</reference>
<feature type="domain" description="TadE-like" evidence="2">
    <location>
        <begin position="9"/>
        <end position="51"/>
    </location>
</feature>
<evidence type="ECO:0000313" key="4">
    <source>
        <dbReference type="Proteomes" id="UP001239083"/>
    </source>
</evidence>
<dbReference type="InterPro" id="IPR012495">
    <property type="entry name" value="TadE-like_dom"/>
</dbReference>
<accession>A0ABU0R947</accession>
<dbReference type="Pfam" id="PF07811">
    <property type="entry name" value="TadE"/>
    <property type="match status" value="1"/>
</dbReference>
<sequence length="137" mass="14226">MRTREKERGAAAVEFALVFPLVIMLLLSVIEFSRLWNIQATISDSARIAARSAAILSNNPALDDAEIEAAATADATGIPSFVDWTTATVTVELDCDTSGGVATSVVSVTPGSFSTWFSSALGTPITLTANGEMPCGG</sequence>
<gene>
    <name evidence="3" type="ORF">QFZ26_002148</name>
</gene>
<dbReference type="EMBL" id="JAUSYY010000001">
    <property type="protein sequence ID" value="MDQ0894593.1"/>
    <property type="molecule type" value="Genomic_DNA"/>
</dbReference>
<dbReference type="Proteomes" id="UP001239083">
    <property type="component" value="Unassembled WGS sequence"/>
</dbReference>
<proteinExistence type="predicted"/>
<keyword evidence="1" id="KW-0812">Transmembrane</keyword>
<comment type="caution">
    <text evidence="3">The sequence shown here is derived from an EMBL/GenBank/DDBJ whole genome shotgun (WGS) entry which is preliminary data.</text>
</comment>
<name>A0ABU0R947_9MICO</name>